<dbReference type="PROSITE" id="PS51257">
    <property type="entry name" value="PROKAR_LIPOPROTEIN"/>
    <property type="match status" value="1"/>
</dbReference>
<organism evidence="1 2">
    <name type="scientific">Larkinella knui</name>
    <dbReference type="NCBI Taxonomy" id="2025310"/>
    <lineage>
        <taxon>Bacteria</taxon>
        <taxon>Pseudomonadati</taxon>
        <taxon>Bacteroidota</taxon>
        <taxon>Cytophagia</taxon>
        <taxon>Cytophagales</taxon>
        <taxon>Spirosomataceae</taxon>
        <taxon>Larkinella</taxon>
    </lineage>
</organism>
<dbReference type="OrthoDB" id="956865at2"/>
<comment type="caution">
    <text evidence="1">The sequence shown here is derived from an EMBL/GenBank/DDBJ whole genome shotgun (WGS) entry which is preliminary data.</text>
</comment>
<sequence>MKTASYLVLTVFVALACDHADRGISPSDQLSKRWKSVEIGKDGKDWREITTPEIIEFRTDGTVLYENRAHLCCSPTRISRQQSVLNVLTTGDSDPYCATVNCIGVSELRILSLRKTDLVVDYRMGNNSMYSIHYVAAH</sequence>
<dbReference type="RefSeq" id="WP_124909453.1">
    <property type="nucleotide sequence ID" value="NZ_RQJP01000005.1"/>
</dbReference>
<evidence type="ECO:0000313" key="2">
    <source>
        <dbReference type="Proteomes" id="UP000274271"/>
    </source>
</evidence>
<protein>
    <recommendedName>
        <fullName evidence="3">Lipocalin-like domain-containing protein</fullName>
    </recommendedName>
</protein>
<gene>
    <name evidence="1" type="ORF">EHT87_25280</name>
</gene>
<evidence type="ECO:0008006" key="3">
    <source>
        <dbReference type="Google" id="ProtNLM"/>
    </source>
</evidence>
<evidence type="ECO:0000313" key="1">
    <source>
        <dbReference type="EMBL" id="RRB11782.1"/>
    </source>
</evidence>
<dbReference type="EMBL" id="RQJP01000005">
    <property type="protein sequence ID" value="RRB11782.1"/>
    <property type="molecule type" value="Genomic_DNA"/>
</dbReference>
<proteinExistence type="predicted"/>
<keyword evidence="2" id="KW-1185">Reference proteome</keyword>
<dbReference type="Proteomes" id="UP000274271">
    <property type="component" value="Unassembled WGS sequence"/>
</dbReference>
<name>A0A3P1CEN8_9BACT</name>
<reference evidence="1 2" key="1">
    <citation type="submission" date="2018-11" db="EMBL/GenBank/DDBJ databases">
        <authorList>
            <person name="Zhou Z."/>
            <person name="Wang G."/>
        </authorList>
    </citation>
    <scope>NUCLEOTIDE SEQUENCE [LARGE SCALE GENOMIC DNA]</scope>
    <source>
        <strain evidence="1 2">KCTC42998</strain>
    </source>
</reference>
<dbReference type="AlphaFoldDB" id="A0A3P1CEN8"/>
<accession>A0A3P1CEN8</accession>